<evidence type="ECO:0000256" key="1">
    <source>
        <dbReference type="ARBA" id="ARBA00004123"/>
    </source>
</evidence>
<reference evidence="7" key="2">
    <citation type="submission" date="2016-04" db="EMBL/GenBank/DDBJ databases">
        <authorList>
            <person name="Evans L.H."/>
            <person name="Alamgir A."/>
            <person name="Owens N."/>
            <person name="Weber N.D."/>
            <person name="Virtaneva K."/>
            <person name="Barbian K."/>
            <person name="Babar A."/>
            <person name="Rosenke K."/>
        </authorList>
    </citation>
    <scope>NUCLEOTIDE SEQUENCE</scope>
    <source>
        <strain evidence="7">UB2112</strain>
    </source>
</reference>
<comment type="subunit">
    <text evidence="4">Component of the Mediator complex.</text>
</comment>
<dbReference type="EMBL" id="ULHB01000190">
    <property type="protein sequence ID" value="SYW84871.1"/>
    <property type="molecule type" value="Genomic_DNA"/>
</dbReference>
<evidence type="ECO:0000313" key="7">
    <source>
        <dbReference type="EMBL" id="SAM81641.1"/>
    </source>
</evidence>
<keyword evidence="3 4" id="KW-0539">Nucleus</keyword>
<feature type="coiled-coil region" evidence="5">
    <location>
        <begin position="34"/>
        <end position="61"/>
    </location>
</feature>
<keyword evidence="4" id="KW-0805">Transcription regulation</keyword>
<dbReference type="OrthoDB" id="3358442at2759"/>
<organism evidence="7 9">
    <name type="scientific">Ustilago bromivora</name>
    <dbReference type="NCBI Taxonomy" id="307758"/>
    <lineage>
        <taxon>Eukaryota</taxon>
        <taxon>Fungi</taxon>
        <taxon>Dikarya</taxon>
        <taxon>Basidiomycota</taxon>
        <taxon>Ustilaginomycotina</taxon>
        <taxon>Ustilaginomycetes</taxon>
        <taxon>Ustilaginales</taxon>
        <taxon>Ustilaginaceae</taxon>
        <taxon>Ustilago</taxon>
    </lineage>
</organism>
<dbReference type="Proteomes" id="UP000658997">
    <property type="component" value="Unassembled WGS sequence"/>
</dbReference>
<comment type="similarity">
    <text evidence="2 4">Belongs to the Mediator complex subunit 11 family.</text>
</comment>
<evidence type="ECO:0000256" key="6">
    <source>
        <dbReference type="SAM" id="MobiDB-lite"/>
    </source>
</evidence>
<evidence type="ECO:0000256" key="3">
    <source>
        <dbReference type="ARBA" id="ARBA00023242"/>
    </source>
</evidence>
<reference evidence="8" key="3">
    <citation type="submission" date="2018-08" db="EMBL/GenBank/DDBJ databases">
        <authorList>
            <person name="Guldener U."/>
        </authorList>
    </citation>
    <scope>NUCLEOTIDE SEQUENCE</scope>
    <source>
        <strain evidence="8">UB2</strain>
    </source>
</reference>
<evidence type="ECO:0000313" key="10">
    <source>
        <dbReference type="Proteomes" id="UP000658997"/>
    </source>
</evidence>
<accession>A0A1K0H5Q2</accession>
<dbReference type="GO" id="GO:0003712">
    <property type="term" value="F:transcription coregulator activity"/>
    <property type="evidence" value="ECO:0007669"/>
    <property type="project" value="InterPro"/>
</dbReference>
<dbReference type="InterPro" id="IPR019404">
    <property type="entry name" value="Mediator_Med11"/>
</dbReference>
<gene>
    <name evidence="4" type="primary">MED11</name>
    <name evidence="8" type="ORF">UBRO2_05635</name>
    <name evidence="7" type="ORF">UBRO_03259</name>
</gene>
<keyword evidence="4" id="KW-0804">Transcription</keyword>
<dbReference type="Proteomes" id="UP000179920">
    <property type="component" value="Chromosome V"/>
</dbReference>
<evidence type="ECO:0000313" key="8">
    <source>
        <dbReference type="EMBL" id="SYW84871.1"/>
    </source>
</evidence>
<reference evidence="9" key="1">
    <citation type="submission" date="2016-04" db="EMBL/GenBank/DDBJ databases">
        <authorList>
            <person name="Guldener U."/>
            <person name="Guldener U."/>
        </authorList>
    </citation>
    <scope>NUCLEOTIDE SEQUENCE [LARGE SCALE GENOMIC DNA]</scope>
    <source>
        <strain evidence="9">UB2112</strain>
    </source>
</reference>
<comment type="subcellular location">
    <subcellularLocation>
        <location evidence="1 4">Nucleus</location>
    </subcellularLocation>
</comment>
<dbReference type="EMBL" id="LT558121">
    <property type="protein sequence ID" value="SAM81641.1"/>
    <property type="molecule type" value="Genomic_DNA"/>
</dbReference>
<dbReference type="AlphaFoldDB" id="A0A1K0H5Q2"/>
<evidence type="ECO:0000256" key="5">
    <source>
        <dbReference type="SAM" id="Coils"/>
    </source>
</evidence>
<proteinExistence type="inferred from homology"/>
<evidence type="ECO:0000256" key="4">
    <source>
        <dbReference type="RuleBase" id="RU364147"/>
    </source>
</evidence>
<evidence type="ECO:0000313" key="9">
    <source>
        <dbReference type="Proteomes" id="UP000179920"/>
    </source>
</evidence>
<dbReference type="GO" id="GO:0016592">
    <property type="term" value="C:mediator complex"/>
    <property type="evidence" value="ECO:0007669"/>
    <property type="project" value="InterPro"/>
</dbReference>
<name>A0A1K0H5Q2_9BASI</name>
<keyword evidence="5" id="KW-0175">Coiled coil</keyword>
<sequence>MSETTTTQASTSTSTEVSDMLLSDLQNTIMEKKFAQIRAQRQDAQNVLREAKQRTRNQQTDQQILLLMQADERLASLLPQAADSMRALLRVTPSALDAVQLTAAEPETDAEPAKGAKAFEQRAQQWFSILNEVQYSLRSAVRYLRDAQLSPLTAPATASARTTGKAGSTARGHNLSLLEAFVDLSGLDGTTFKLPPSNPSSSSSRSSTMGSNAPLEGLPESNLSLQALRERERNWKALSGSLQQIKQSTKENPGSPNASKVLATPFEVPLLESIRNAGCSSDRILLDALVNTGNMAQ</sequence>
<comment type="function">
    <text evidence="4">Component of the Mediator complex, a coactivator involved in the regulated transcription of nearly all RNA polymerase II-dependent genes. Mediator functions as a bridge to convey information from gene-specific regulatory proteins to the basal RNA polymerase II transcription machinery. Mediator is recruited to promoters by direct interactions with regulatory proteins and serves as a scaffold for the assembly of a functional pre-initiation complex with RNA polymerase II and the general transcription factors.</text>
</comment>
<dbReference type="Pfam" id="PF10280">
    <property type="entry name" value="Med11"/>
    <property type="match status" value="1"/>
</dbReference>
<feature type="region of interest" description="Disordered" evidence="6">
    <location>
        <begin position="192"/>
        <end position="220"/>
    </location>
</feature>
<evidence type="ECO:0000256" key="2">
    <source>
        <dbReference type="ARBA" id="ARBA00008186"/>
    </source>
</evidence>
<dbReference type="GO" id="GO:0006357">
    <property type="term" value="P:regulation of transcription by RNA polymerase II"/>
    <property type="evidence" value="ECO:0007669"/>
    <property type="project" value="InterPro"/>
</dbReference>
<keyword evidence="4" id="KW-0010">Activator</keyword>
<keyword evidence="10" id="KW-1185">Reference proteome</keyword>
<protein>
    <recommendedName>
        <fullName evidence="4">Mediator of RNA polymerase II transcription subunit 11</fullName>
    </recommendedName>
    <alternativeName>
        <fullName evidence="4">Mediator complex subunit 11</fullName>
    </alternativeName>
</protein>